<dbReference type="PANTHER" id="PTHR41795">
    <property type="entry name" value="EXOPOLYSACCHARIDE SYNTHESIS PROTEIN"/>
    <property type="match status" value="1"/>
</dbReference>
<dbReference type="Pfam" id="PF06055">
    <property type="entry name" value="ExoD"/>
    <property type="match status" value="1"/>
</dbReference>
<organism evidence="2 3">
    <name type="scientific">Devosia pacifica</name>
    <dbReference type="NCBI Taxonomy" id="1335967"/>
    <lineage>
        <taxon>Bacteria</taxon>
        <taxon>Pseudomonadati</taxon>
        <taxon>Pseudomonadota</taxon>
        <taxon>Alphaproteobacteria</taxon>
        <taxon>Hyphomicrobiales</taxon>
        <taxon>Devosiaceae</taxon>
        <taxon>Devosia</taxon>
    </lineage>
</organism>
<protein>
    <submittedName>
        <fullName evidence="2">Exopolysaccharide biosynthesis protein ExoD</fullName>
    </submittedName>
</protein>
<dbReference type="RefSeq" id="WP_189424297.1">
    <property type="nucleotide sequence ID" value="NZ_BMZE01000001.1"/>
</dbReference>
<dbReference type="AlphaFoldDB" id="A0A918S0M5"/>
<feature type="transmembrane region" description="Helical" evidence="1">
    <location>
        <begin position="132"/>
        <end position="151"/>
    </location>
</feature>
<dbReference type="Proteomes" id="UP000646579">
    <property type="component" value="Unassembled WGS sequence"/>
</dbReference>
<keyword evidence="1" id="KW-0472">Membrane</keyword>
<keyword evidence="3" id="KW-1185">Reference proteome</keyword>
<evidence type="ECO:0000313" key="3">
    <source>
        <dbReference type="Proteomes" id="UP000646579"/>
    </source>
</evidence>
<reference evidence="2" key="2">
    <citation type="submission" date="2020-09" db="EMBL/GenBank/DDBJ databases">
        <authorList>
            <person name="Sun Q."/>
            <person name="Kim S."/>
        </authorList>
    </citation>
    <scope>NUCLEOTIDE SEQUENCE</scope>
    <source>
        <strain evidence="2">KCTC 32437</strain>
    </source>
</reference>
<dbReference type="PANTHER" id="PTHR41795:SF1">
    <property type="entry name" value="EXOPOLYSACCHARIDE SYNTHESIS PROTEIN"/>
    <property type="match status" value="1"/>
</dbReference>
<evidence type="ECO:0000256" key="1">
    <source>
        <dbReference type="SAM" id="Phobius"/>
    </source>
</evidence>
<proteinExistence type="predicted"/>
<sequence length="199" mass="21508">MTDAKAEVRQPLTLKELVERASRAGSGDTVKVQQILEELGQRSTTALMLLPALLTVSPLSGIPLFSTSAGLLIALVAGQLLLGRKSIWIPGFLRDREVSRKRYQSAMDKVAKAAKVLDYVFRPRLQMLTRRPLSSILQLACFLLALVMPALELIPTSSSIVAAIISLFGIALVTRDGIAALGGIAGIFGASYLAYTWLW</sequence>
<keyword evidence="1" id="KW-1133">Transmembrane helix</keyword>
<feature type="transmembrane region" description="Helical" evidence="1">
    <location>
        <begin position="157"/>
        <end position="173"/>
    </location>
</feature>
<name>A0A918S0M5_9HYPH</name>
<gene>
    <name evidence="2" type="ORF">GCM10007989_12110</name>
</gene>
<comment type="caution">
    <text evidence="2">The sequence shown here is derived from an EMBL/GenBank/DDBJ whole genome shotgun (WGS) entry which is preliminary data.</text>
</comment>
<feature type="transmembrane region" description="Helical" evidence="1">
    <location>
        <begin position="178"/>
        <end position="198"/>
    </location>
</feature>
<dbReference type="PIRSF" id="PIRSF033239">
    <property type="entry name" value="ExoD"/>
    <property type="match status" value="1"/>
</dbReference>
<keyword evidence="1" id="KW-0812">Transmembrane</keyword>
<dbReference type="EMBL" id="BMZE01000001">
    <property type="protein sequence ID" value="GHA18393.1"/>
    <property type="molecule type" value="Genomic_DNA"/>
</dbReference>
<evidence type="ECO:0000313" key="2">
    <source>
        <dbReference type="EMBL" id="GHA18393.1"/>
    </source>
</evidence>
<accession>A0A918S0M5</accession>
<dbReference type="InterPro" id="IPR010331">
    <property type="entry name" value="ExoD"/>
</dbReference>
<reference evidence="2" key="1">
    <citation type="journal article" date="2014" name="Int. J. Syst. Evol. Microbiol.">
        <title>Complete genome sequence of Corynebacterium casei LMG S-19264T (=DSM 44701T), isolated from a smear-ripened cheese.</title>
        <authorList>
            <consortium name="US DOE Joint Genome Institute (JGI-PGF)"/>
            <person name="Walter F."/>
            <person name="Albersmeier A."/>
            <person name="Kalinowski J."/>
            <person name="Ruckert C."/>
        </authorList>
    </citation>
    <scope>NUCLEOTIDE SEQUENCE</scope>
    <source>
        <strain evidence="2">KCTC 32437</strain>
    </source>
</reference>